<evidence type="ECO:0000256" key="1">
    <source>
        <dbReference type="ARBA" id="ARBA00005234"/>
    </source>
</evidence>
<dbReference type="InterPro" id="IPR048324">
    <property type="entry name" value="ZSWIM1-3_RNaseH-like"/>
</dbReference>
<keyword evidence="2" id="KW-0645">Protease</keyword>
<comment type="similarity">
    <text evidence="1">Belongs to the peptidase C48 family.</text>
</comment>
<evidence type="ECO:0000256" key="6">
    <source>
        <dbReference type="ARBA" id="ARBA00022833"/>
    </source>
</evidence>
<name>A0A8W8MMM6_MAGGI</name>
<evidence type="ECO:0000256" key="3">
    <source>
        <dbReference type="ARBA" id="ARBA00022723"/>
    </source>
</evidence>
<evidence type="ECO:0000256" key="4">
    <source>
        <dbReference type="ARBA" id="ARBA00022771"/>
    </source>
</evidence>
<dbReference type="Pfam" id="PF21056">
    <property type="entry name" value="ZSWIM1-3_RNaseH-like"/>
    <property type="match status" value="1"/>
</dbReference>
<dbReference type="Gene3D" id="3.40.395.10">
    <property type="entry name" value="Adenoviral Proteinase, Chain A"/>
    <property type="match status" value="1"/>
</dbReference>
<dbReference type="GO" id="GO:0008270">
    <property type="term" value="F:zinc ion binding"/>
    <property type="evidence" value="ECO:0007669"/>
    <property type="project" value="UniProtKB-KW"/>
</dbReference>
<evidence type="ECO:0000313" key="11">
    <source>
        <dbReference type="EnsemblMetazoa" id="G33162.1:cds"/>
    </source>
</evidence>
<keyword evidence="5" id="KW-0378">Hydrolase</keyword>
<dbReference type="Proteomes" id="UP000005408">
    <property type="component" value="Unassembled WGS sequence"/>
</dbReference>
<dbReference type="Pfam" id="PF02902">
    <property type="entry name" value="Peptidase_C48"/>
    <property type="match status" value="1"/>
</dbReference>
<dbReference type="GO" id="GO:0008234">
    <property type="term" value="F:cysteine-type peptidase activity"/>
    <property type="evidence" value="ECO:0007669"/>
    <property type="project" value="InterPro"/>
</dbReference>
<evidence type="ECO:0000259" key="9">
    <source>
        <dbReference type="PROSITE" id="PS50600"/>
    </source>
</evidence>
<keyword evidence="4 7" id="KW-0863">Zinc-finger</keyword>
<dbReference type="InterPro" id="IPR006564">
    <property type="entry name" value="Znf_PMZ"/>
</dbReference>
<protein>
    <recommendedName>
        <fullName evidence="13">SWIM-type domain-containing protein</fullName>
    </recommendedName>
</protein>
<evidence type="ECO:0000256" key="2">
    <source>
        <dbReference type="ARBA" id="ARBA00022670"/>
    </source>
</evidence>
<feature type="region of interest" description="Disordered" evidence="8">
    <location>
        <begin position="663"/>
        <end position="693"/>
    </location>
</feature>
<dbReference type="GO" id="GO:0003700">
    <property type="term" value="F:DNA-binding transcription factor activity"/>
    <property type="evidence" value="ECO:0007669"/>
    <property type="project" value="InterPro"/>
</dbReference>
<dbReference type="InterPro" id="IPR003653">
    <property type="entry name" value="Peptidase_C48_C"/>
</dbReference>
<evidence type="ECO:0000256" key="7">
    <source>
        <dbReference type="PROSITE-ProRule" id="PRU00325"/>
    </source>
</evidence>
<reference evidence="11" key="1">
    <citation type="submission" date="2022-08" db="UniProtKB">
        <authorList>
            <consortium name="EnsemblMetazoa"/>
        </authorList>
    </citation>
    <scope>IDENTIFICATION</scope>
    <source>
        <strain evidence="11">05x7-T-G4-1.051#20</strain>
    </source>
</reference>
<dbReference type="PROSITE" id="PS50966">
    <property type="entry name" value="ZF_SWIM"/>
    <property type="match status" value="1"/>
</dbReference>
<evidence type="ECO:0000259" key="10">
    <source>
        <dbReference type="PROSITE" id="PS50966"/>
    </source>
</evidence>
<feature type="compositionally biased region" description="Basic residues" evidence="8">
    <location>
        <begin position="764"/>
        <end position="784"/>
    </location>
</feature>
<sequence>MAEAPLHVVVASLEDAEKRINEFEVETVTSFTVFRRNKGFREVFSDLGKHRVKWEDVSRGEGPKIQYNGTPFIILGWDVRECQFGPDRNVTKKLKYQLEKTVEGKKDHSYIQKGRTLVQNTKKQDCPARIHLKRICVFPEYKINGPDSIWKRKDQSRRLKTDLENKKDPVTWEEEIHILFPSLDDHRNHVTGQLAGICQPIDKVIKKKIQCLMDEGVTKVAEMKRHIKSFSKKDLGNTSTQNRRFYPLDKDIRNVMDSYKNQTRFSKDDKENLELLLEEYKSVNDKDSFYLDISETEDFLFVGQTEWQKRLLNMYGQEICLLDATYKTTKYDLPAFFVCVNTNVGYTIVGCFITANETKNSIMRGLQYFKDWNVNWHPKYFMTDFDTSEISAIEETFEDCHVYLCDFHREQAWDRWLKSHVNGCAEYKDEILSMFREIAKSTTENQFEQNLDNLPNYERWVSLFRRSLFNVRVSTTNGLERQHLKLKQEYLSHTSDKSLSNLVNVLFSQVFPESYTRYIQYNARSLDSCKAYITSIPSFLKNRPRMLVEHCVKRMPPQVLVIPGENIRERSSGNFQVKSVDSGSVYDINLETPCPSCTCYDWQKYHLPCKHMLAVFHNYPSWDWDFLPAEYRDAPHFNLDFEILESIPNFESKIKQSCPVETSPEIPVHVSPDERPNSCTDAEERESRLTDAPSNTKDWLQCRELVKQIQGSIMNVCGLNISNIVQQLKQVANVLKEIEPKDDDLPVIMTPKRKRIRNMDDVSHKRRKVSNLPRPKKIKSRKQKAKTTNISLKDVCTPSETDVHMSEEYQDLTTTAKDEIQLQKEVNKIWDQAERTGYVMARCGDTNLTDEDIISLKGNNWLTDQVIDACLGAIAEAETDKGNKVYKMVTSTMTSILDGHCLQKMHLRDVQLHGYQVIIGAYFQEMGHWDLVVIEPMTRTIFFYNPLGETLPQKMHIQENWSHFFNRRISLGLEVGKSGEKWTLKTVPHTKQLDGHNCGVYIILFCERYFTKESISNITSEELRNTRVRLANKLLMYQVYIKDKCPACGFQMKQRQNKITCRQCDRKFHKLPHCVGESLQGDGFEHFTCRQCLACVRETVSEDSVTMKVPQAKNVNKMHSTDIQENRKTFDILQIFKDAVFKSDFSEKDCEDLMDAMQHCGWNSITRAAEEVGAKIPALPNNVQTKFHGYKCLGDFGDGYISLLPASIRKNDMCPLDTGCSPSESLFASISILLWGNVYKRQFLKLAVVCSEIRHCPDKKNLIWKAINSTSTKDTEDMWKMHLKNLASITQHNIIVYTNSGSEIYSSEERQVFSHHFPLLLITLKGASSMSYLPLVESFFVGRGRRFYEKCGATAFGVCQGDFGEKISCTLCGQNYHRHCIEIDDEPAYCGCHIQMPFKLKDLSFYQSDKDVHKVLKKIDIQELIRSIESGEKLSFRMEITKGKHSGRKQWLIEKNKSIMALSEKMIDFLTSKVKKTAHCCGRYVNYALDIYIPEILIKVIQNQETVNRFQAELIMDELPISVPDVQ</sequence>
<dbReference type="EnsemblMetazoa" id="G33162.1">
    <property type="protein sequence ID" value="G33162.1:cds"/>
    <property type="gene ID" value="G33162"/>
</dbReference>
<evidence type="ECO:0000256" key="8">
    <source>
        <dbReference type="SAM" id="MobiDB-lite"/>
    </source>
</evidence>
<dbReference type="Pfam" id="PF15299">
    <property type="entry name" value="ALS2CR8"/>
    <property type="match status" value="1"/>
</dbReference>
<feature type="domain" description="SWIM-type" evidence="10">
    <location>
        <begin position="586"/>
        <end position="620"/>
    </location>
</feature>
<feature type="region of interest" description="Disordered" evidence="8">
    <location>
        <begin position="759"/>
        <end position="784"/>
    </location>
</feature>
<dbReference type="PANTHER" id="PTHR47456:SF1">
    <property type="entry name" value="PHD-TYPE DOMAIN-CONTAINING PROTEIN"/>
    <property type="match status" value="1"/>
</dbReference>
<dbReference type="PANTHER" id="PTHR47456">
    <property type="entry name" value="PHD-TYPE DOMAIN-CONTAINING PROTEIN"/>
    <property type="match status" value="1"/>
</dbReference>
<evidence type="ECO:0000313" key="12">
    <source>
        <dbReference type="Proteomes" id="UP000005408"/>
    </source>
</evidence>
<dbReference type="PROSITE" id="PS50600">
    <property type="entry name" value="ULP_PROTEASE"/>
    <property type="match status" value="1"/>
</dbReference>
<dbReference type="InterPro" id="IPR029309">
    <property type="entry name" value="CaRF"/>
</dbReference>
<dbReference type="InterPro" id="IPR007527">
    <property type="entry name" value="Znf_SWIM"/>
</dbReference>
<organism evidence="11 12">
    <name type="scientific">Magallana gigas</name>
    <name type="common">Pacific oyster</name>
    <name type="synonym">Crassostrea gigas</name>
    <dbReference type="NCBI Taxonomy" id="29159"/>
    <lineage>
        <taxon>Eukaryota</taxon>
        <taxon>Metazoa</taxon>
        <taxon>Spiralia</taxon>
        <taxon>Lophotrochozoa</taxon>
        <taxon>Mollusca</taxon>
        <taxon>Bivalvia</taxon>
        <taxon>Autobranchia</taxon>
        <taxon>Pteriomorphia</taxon>
        <taxon>Ostreida</taxon>
        <taxon>Ostreoidea</taxon>
        <taxon>Ostreidae</taxon>
        <taxon>Magallana</taxon>
    </lineage>
</organism>
<dbReference type="GO" id="GO:0006508">
    <property type="term" value="P:proteolysis"/>
    <property type="evidence" value="ECO:0007669"/>
    <property type="project" value="UniProtKB-KW"/>
</dbReference>
<proteinExistence type="inferred from homology"/>
<dbReference type="Pfam" id="PF04434">
    <property type="entry name" value="SWIM"/>
    <property type="match status" value="1"/>
</dbReference>
<feature type="domain" description="Ubiquitin-like protease family profile" evidence="9">
    <location>
        <begin position="846"/>
        <end position="1009"/>
    </location>
</feature>
<dbReference type="InterPro" id="IPR038765">
    <property type="entry name" value="Papain-like_cys_pep_sf"/>
</dbReference>
<dbReference type="SMART" id="SM00575">
    <property type="entry name" value="ZnF_PMZ"/>
    <property type="match status" value="1"/>
</dbReference>
<keyword evidence="3" id="KW-0479">Metal-binding</keyword>
<accession>A0A8W8MMM6</accession>
<evidence type="ECO:0008006" key="13">
    <source>
        <dbReference type="Google" id="ProtNLM"/>
    </source>
</evidence>
<keyword evidence="6" id="KW-0862">Zinc</keyword>
<dbReference type="SUPFAM" id="SSF54001">
    <property type="entry name" value="Cysteine proteinases"/>
    <property type="match status" value="1"/>
</dbReference>
<keyword evidence="12" id="KW-1185">Reference proteome</keyword>
<evidence type="ECO:0000256" key="5">
    <source>
        <dbReference type="ARBA" id="ARBA00022801"/>
    </source>
</evidence>